<dbReference type="AlphaFoldDB" id="A0A7R9G795"/>
<evidence type="ECO:0000313" key="1">
    <source>
        <dbReference type="EMBL" id="CAD7268376.1"/>
    </source>
</evidence>
<name>A0A7R9G795_TIMSH</name>
<reference evidence="1" key="1">
    <citation type="submission" date="2020-11" db="EMBL/GenBank/DDBJ databases">
        <authorList>
            <person name="Tran Van P."/>
        </authorList>
    </citation>
    <scope>NUCLEOTIDE SEQUENCE</scope>
</reference>
<organism evidence="1">
    <name type="scientific">Timema shepardi</name>
    <name type="common">Walking stick</name>
    <dbReference type="NCBI Taxonomy" id="629360"/>
    <lineage>
        <taxon>Eukaryota</taxon>
        <taxon>Metazoa</taxon>
        <taxon>Ecdysozoa</taxon>
        <taxon>Arthropoda</taxon>
        <taxon>Hexapoda</taxon>
        <taxon>Insecta</taxon>
        <taxon>Pterygota</taxon>
        <taxon>Neoptera</taxon>
        <taxon>Polyneoptera</taxon>
        <taxon>Phasmatodea</taxon>
        <taxon>Timematodea</taxon>
        <taxon>Timematoidea</taxon>
        <taxon>Timematidae</taxon>
        <taxon>Timema</taxon>
    </lineage>
</organism>
<dbReference type="EMBL" id="OC013029">
    <property type="protein sequence ID" value="CAD7268376.1"/>
    <property type="molecule type" value="Genomic_DNA"/>
</dbReference>
<proteinExistence type="predicted"/>
<protein>
    <submittedName>
        <fullName evidence="1">Uncharacterized protein</fullName>
    </submittedName>
</protein>
<sequence length="167" mass="17872">MRPLKQVCRPTNTDNMLWMSKDEFRGSIPAFARGNGKTIYEKHHLSKPNQDSNPGLPVISGPVCCESDALEHAVTEAGIYSSPVASLVLTDSSQLTSDSQHLGIYSSPVASLVLTDSSQLTSDSQHLGLYSSLMASLVLTDSLQITSDSQHLGTYSSPMASLVLTDS</sequence>
<accession>A0A7R9G795</accession>
<gene>
    <name evidence="1" type="ORF">TSIB3V08_LOCUS12378</name>
</gene>